<evidence type="ECO:0000313" key="6">
    <source>
        <dbReference type="EMBL" id="GES19374.1"/>
    </source>
</evidence>
<dbReference type="FunFam" id="3.40.50.300:FF:000421">
    <property type="entry name" value="Branched-chain amino acid ABC transporter ATP-binding protein"/>
    <property type="match status" value="1"/>
</dbReference>
<evidence type="ECO:0000259" key="5">
    <source>
        <dbReference type="PROSITE" id="PS50893"/>
    </source>
</evidence>
<dbReference type="InterPro" id="IPR027417">
    <property type="entry name" value="P-loop_NTPase"/>
</dbReference>
<dbReference type="PANTHER" id="PTHR45772:SF1">
    <property type="entry name" value="ABC TRANSPORTER ATP-BINDING PROTEIN"/>
    <property type="match status" value="1"/>
</dbReference>
<dbReference type="PANTHER" id="PTHR45772">
    <property type="entry name" value="CONSERVED COMPONENT OF ABC TRANSPORTER FOR NATURAL AMINO ACIDS-RELATED"/>
    <property type="match status" value="1"/>
</dbReference>
<dbReference type="InterPro" id="IPR003439">
    <property type="entry name" value="ABC_transporter-like_ATP-bd"/>
</dbReference>
<accession>A0A5M3XDN6</accession>
<feature type="domain" description="ABC transporter" evidence="5">
    <location>
        <begin position="10"/>
        <end position="257"/>
    </location>
</feature>
<feature type="region of interest" description="Disordered" evidence="4">
    <location>
        <begin position="256"/>
        <end position="278"/>
    </location>
</feature>
<dbReference type="GO" id="GO:0005886">
    <property type="term" value="C:plasma membrane"/>
    <property type="evidence" value="ECO:0007669"/>
    <property type="project" value="TreeGrafter"/>
</dbReference>
<dbReference type="InterPro" id="IPR032823">
    <property type="entry name" value="BCA_ABC_TP_C"/>
</dbReference>
<dbReference type="Proteomes" id="UP000377595">
    <property type="component" value="Unassembled WGS sequence"/>
</dbReference>
<dbReference type="RefSeq" id="WP_155344472.1">
    <property type="nucleotide sequence ID" value="NZ_BAAAHM010000007.1"/>
</dbReference>
<proteinExistence type="predicted"/>
<dbReference type="InterPro" id="IPR051120">
    <property type="entry name" value="ABC_AA/LPS_Transport"/>
</dbReference>
<dbReference type="Pfam" id="PF12399">
    <property type="entry name" value="BCA_ABC_TP_C"/>
    <property type="match status" value="1"/>
</dbReference>
<protein>
    <submittedName>
        <fullName evidence="6">ABC transporter ATP-binding protein</fullName>
    </submittedName>
</protein>
<evidence type="ECO:0000313" key="7">
    <source>
        <dbReference type="Proteomes" id="UP000377595"/>
    </source>
</evidence>
<keyword evidence="7" id="KW-1185">Reference proteome</keyword>
<organism evidence="6 7">
    <name type="scientific">Acrocarpospora pleiomorpha</name>
    <dbReference type="NCBI Taxonomy" id="90975"/>
    <lineage>
        <taxon>Bacteria</taxon>
        <taxon>Bacillati</taxon>
        <taxon>Actinomycetota</taxon>
        <taxon>Actinomycetes</taxon>
        <taxon>Streptosporangiales</taxon>
        <taxon>Streptosporangiaceae</taxon>
        <taxon>Acrocarpospora</taxon>
    </lineage>
</organism>
<keyword evidence="1" id="KW-0813">Transport</keyword>
<dbReference type="CDD" id="cd03219">
    <property type="entry name" value="ABC_Mj1267_LivG_branched"/>
    <property type="match status" value="1"/>
</dbReference>
<dbReference type="PROSITE" id="PS50893">
    <property type="entry name" value="ABC_TRANSPORTER_2"/>
    <property type="match status" value="1"/>
</dbReference>
<dbReference type="GO" id="GO:0005524">
    <property type="term" value="F:ATP binding"/>
    <property type="evidence" value="ECO:0007669"/>
    <property type="project" value="UniProtKB-KW"/>
</dbReference>
<evidence type="ECO:0000256" key="3">
    <source>
        <dbReference type="ARBA" id="ARBA00022840"/>
    </source>
</evidence>
<dbReference type="InterPro" id="IPR003593">
    <property type="entry name" value="AAA+_ATPase"/>
</dbReference>
<evidence type="ECO:0000256" key="1">
    <source>
        <dbReference type="ARBA" id="ARBA00022448"/>
    </source>
</evidence>
<dbReference type="EMBL" id="BLAF01000011">
    <property type="protein sequence ID" value="GES19374.1"/>
    <property type="molecule type" value="Genomic_DNA"/>
</dbReference>
<keyword evidence="2" id="KW-0547">Nucleotide-binding</keyword>
<dbReference type="SUPFAM" id="SSF52540">
    <property type="entry name" value="P-loop containing nucleoside triphosphate hydrolases"/>
    <property type="match status" value="1"/>
</dbReference>
<dbReference type="GO" id="GO:0016887">
    <property type="term" value="F:ATP hydrolysis activity"/>
    <property type="evidence" value="ECO:0007669"/>
    <property type="project" value="InterPro"/>
</dbReference>
<gene>
    <name evidence="6" type="ORF">Aple_022700</name>
</gene>
<name>A0A5M3XDN6_9ACTN</name>
<dbReference type="SMART" id="SM00382">
    <property type="entry name" value="AAA"/>
    <property type="match status" value="1"/>
</dbReference>
<dbReference type="OrthoDB" id="4350300at2"/>
<dbReference type="Gene3D" id="3.40.50.300">
    <property type="entry name" value="P-loop containing nucleotide triphosphate hydrolases"/>
    <property type="match status" value="1"/>
</dbReference>
<sequence length="278" mass="30181">MTPPPKEPILEVAGVTLRFGGVTALDSVSFSVLPHEVYAIVGPNGGGKSSMLNVLNGFYRPQEGSVVVAGVSVVGRPPHTMAKKGIGRTFQNMHLFAGMSVLMNLMTARGVHMKSGIFRAAFRPLGIREEARHRQVVEEVIDFVGLQEYRHAPVESLGYGVRKRVDLARALCLQPKLLLLDEPLAGMTLEEREDIARLVLDVRAERGVTVVMVEHDMGVVTDICDRALVLDWGKKIAEGAPQQVLARPEVIAAYLGGSAEDEEPSPEEPTRRTVVGTS</sequence>
<evidence type="ECO:0000256" key="2">
    <source>
        <dbReference type="ARBA" id="ARBA00022741"/>
    </source>
</evidence>
<dbReference type="AlphaFoldDB" id="A0A5M3XDN6"/>
<dbReference type="Pfam" id="PF00005">
    <property type="entry name" value="ABC_tran"/>
    <property type="match status" value="1"/>
</dbReference>
<reference evidence="6 7" key="1">
    <citation type="submission" date="2019-10" db="EMBL/GenBank/DDBJ databases">
        <title>Whole genome shotgun sequence of Acrocarpospora pleiomorpha NBRC 16267.</title>
        <authorList>
            <person name="Ichikawa N."/>
            <person name="Kimura A."/>
            <person name="Kitahashi Y."/>
            <person name="Komaki H."/>
            <person name="Oguchi A."/>
        </authorList>
    </citation>
    <scope>NUCLEOTIDE SEQUENCE [LARGE SCALE GENOMIC DNA]</scope>
    <source>
        <strain evidence="6 7">NBRC 16267</strain>
    </source>
</reference>
<keyword evidence="3 6" id="KW-0067">ATP-binding</keyword>
<evidence type="ECO:0000256" key="4">
    <source>
        <dbReference type="SAM" id="MobiDB-lite"/>
    </source>
</evidence>
<comment type="caution">
    <text evidence="6">The sequence shown here is derived from an EMBL/GenBank/DDBJ whole genome shotgun (WGS) entry which is preliminary data.</text>
</comment>